<accession>A0ABS6I9M6</accession>
<dbReference type="RefSeq" id="WP_216926532.1">
    <property type="nucleotide sequence ID" value="NZ_JAHOPC010000014.1"/>
</dbReference>
<dbReference type="EMBL" id="JAHOPC010000014">
    <property type="protein sequence ID" value="MBU8868415.1"/>
    <property type="molecule type" value="Genomic_DNA"/>
</dbReference>
<evidence type="ECO:0000256" key="1">
    <source>
        <dbReference type="ARBA" id="ARBA00023015"/>
    </source>
</evidence>
<proteinExistence type="predicted"/>
<reference evidence="5 6" key="1">
    <citation type="submission" date="2021-06" db="EMBL/GenBank/DDBJ databases">
        <authorList>
            <person name="Jeong J.W."/>
        </authorList>
    </citation>
    <scope>NUCLEOTIDE SEQUENCE [LARGE SCALE GENOMIC DNA]</scope>
    <source>
        <strain evidence="5 6">MMS21-TAE1-1</strain>
    </source>
</reference>
<feature type="domain" description="HTH gntR-type" evidence="4">
    <location>
        <begin position="26"/>
        <end position="94"/>
    </location>
</feature>
<evidence type="ECO:0000313" key="6">
    <source>
        <dbReference type="Proteomes" id="UP000824166"/>
    </source>
</evidence>
<dbReference type="Proteomes" id="UP000824166">
    <property type="component" value="Unassembled WGS sequence"/>
</dbReference>
<sequence length="264" mass="29448">MTSPIETLDAESLLADIRDAGPLPGEKRHEWLSRALREAIKMNVLPETAMLPTEAQLVKQFGLSRQTVRKALEELARERLIVRIAGKGTFLAPSGETGRQFSSARDLLSSVHDSRYELVIPLHKRIELAAAGRLRLPTDDVACASFRRLSDQGAFCYTSVFMPPHIGELLQDVSELKEPGFASYRTVAEILDERIPGGIASAEQSITASGLSPEAAMNLQREEGETSLRIDLAYYDDQHAMVELQSSYFLPESYSYRSHWQRLS</sequence>
<dbReference type="CDD" id="cd07377">
    <property type="entry name" value="WHTH_GntR"/>
    <property type="match status" value="1"/>
</dbReference>
<name>A0ABS6I9M6_9MICC</name>
<comment type="caution">
    <text evidence="5">The sequence shown here is derived from an EMBL/GenBank/DDBJ whole genome shotgun (WGS) entry which is preliminary data.</text>
</comment>
<dbReference type="InterPro" id="IPR011663">
    <property type="entry name" value="UTRA"/>
</dbReference>
<evidence type="ECO:0000259" key="4">
    <source>
        <dbReference type="PROSITE" id="PS50949"/>
    </source>
</evidence>
<dbReference type="InterPro" id="IPR000524">
    <property type="entry name" value="Tscrpt_reg_HTH_GntR"/>
</dbReference>
<dbReference type="SMART" id="SM00866">
    <property type="entry name" value="UTRA"/>
    <property type="match status" value="1"/>
</dbReference>
<dbReference type="Pfam" id="PF00392">
    <property type="entry name" value="GntR"/>
    <property type="match status" value="1"/>
</dbReference>
<dbReference type="InterPro" id="IPR050679">
    <property type="entry name" value="Bact_HTH_transcr_reg"/>
</dbReference>
<gene>
    <name evidence="5" type="ORF">KSW38_19150</name>
</gene>
<keyword evidence="6" id="KW-1185">Reference proteome</keyword>
<evidence type="ECO:0000256" key="3">
    <source>
        <dbReference type="ARBA" id="ARBA00023163"/>
    </source>
</evidence>
<dbReference type="PROSITE" id="PS50949">
    <property type="entry name" value="HTH_GNTR"/>
    <property type="match status" value="1"/>
</dbReference>
<keyword evidence="3" id="KW-0804">Transcription</keyword>
<protein>
    <submittedName>
        <fullName evidence="5">GntR family transcriptional regulator</fullName>
    </submittedName>
</protein>
<keyword evidence="2" id="KW-0238">DNA-binding</keyword>
<evidence type="ECO:0000256" key="2">
    <source>
        <dbReference type="ARBA" id="ARBA00023125"/>
    </source>
</evidence>
<dbReference type="PANTHER" id="PTHR44846:SF1">
    <property type="entry name" value="MANNOSYL-D-GLYCERATE TRANSPORT_METABOLISM SYSTEM REPRESSOR MNGR-RELATED"/>
    <property type="match status" value="1"/>
</dbReference>
<keyword evidence="1" id="KW-0805">Transcription regulation</keyword>
<dbReference type="Pfam" id="PF07702">
    <property type="entry name" value="UTRA"/>
    <property type="match status" value="1"/>
</dbReference>
<dbReference type="SMART" id="SM00345">
    <property type="entry name" value="HTH_GNTR"/>
    <property type="match status" value="1"/>
</dbReference>
<dbReference type="PANTHER" id="PTHR44846">
    <property type="entry name" value="MANNOSYL-D-GLYCERATE TRANSPORT/METABOLISM SYSTEM REPRESSOR MNGR-RELATED"/>
    <property type="match status" value="1"/>
</dbReference>
<organism evidence="5 6">
    <name type="scientific">Paenarthrobacter aromaticivorans</name>
    <dbReference type="NCBI Taxonomy" id="2849150"/>
    <lineage>
        <taxon>Bacteria</taxon>
        <taxon>Bacillati</taxon>
        <taxon>Actinomycetota</taxon>
        <taxon>Actinomycetes</taxon>
        <taxon>Micrococcales</taxon>
        <taxon>Micrococcaceae</taxon>
        <taxon>Paenarthrobacter</taxon>
    </lineage>
</organism>
<evidence type="ECO:0000313" key="5">
    <source>
        <dbReference type="EMBL" id="MBU8868415.1"/>
    </source>
</evidence>